<name>A0ABT1ELP6_9FIRM</name>
<proteinExistence type="predicted"/>
<evidence type="ECO:0000313" key="1">
    <source>
        <dbReference type="EMBL" id="MCP1111608.1"/>
    </source>
</evidence>
<gene>
    <name evidence="1" type="ORF">NK118_15290</name>
</gene>
<dbReference type="EMBL" id="JAMZFV010000068">
    <property type="protein sequence ID" value="MCP1111608.1"/>
    <property type="molecule type" value="Genomic_DNA"/>
</dbReference>
<evidence type="ECO:0000313" key="2">
    <source>
        <dbReference type="Proteomes" id="UP001523565"/>
    </source>
</evidence>
<protein>
    <submittedName>
        <fullName evidence="1">Immunity 53 family protein</fullName>
    </submittedName>
</protein>
<keyword evidence="2" id="KW-1185">Reference proteome</keyword>
<dbReference type="Proteomes" id="UP001523565">
    <property type="component" value="Unassembled WGS sequence"/>
</dbReference>
<sequence>MEVIEWIQNWYHNNCDGDWEHMYGMKIYNVDNPGWAVEIELIDTKFEDKVFEKVQYDNGDEDWLLCFVKDGIFQGNGDSRKLKKILDIFRDWVEE</sequence>
<reference evidence="1 2" key="1">
    <citation type="journal article" date="2022" name="Genome Biol. Evol.">
        <title>Host diet, physiology and behaviors set the stage for Lachnospiraceae cladogenesis.</title>
        <authorList>
            <person name="Vera-Ponce De Leon A."/>
            <person name="Schneider M."/>
            <person name="Jahnes B.C."/>
            <person name="Sadowski V."/>
            <person name="Camuy-Velez L.A."/>
            <person name="Duan J."/>
            <person name="Sabree Z.L."/>
        </authorList>
    </citation>
    <scope>NUCLEOTIDE SEQUENCE [LARGE SCALE GENOMIC DNA]</scope>
    <source>
        <strain evidence="1 2">PAL227</strain>
    </source>
</reference>
<dbReference type="RefSeq" id="WP_262070460.1">
    <property type="nucleotide sequence ID" value="NZ_JAMXOC010000068.1"/>
</dbReference>
<accession>A0ABT1ELP6</accession>
<dbReference type="InterPro" id="IPR028228">
    <property type="entry name" value="Imm53"/>
</dbReference>
<organism evidence="1 2">
    <name type="scientific">Ohessyouella blattaphilus</name>
    <dbReference type="NCBI Taxonomy" id="2949333"/>
    <lineage>
        <taxon>Bacteria</taxon>
        <taxon>Bacillati</taxon>
        <taxon>Bacillota</taxon>
        <taxon>Clostridia</taxon>
        <taxon>Lachnospirales</taxon>
        <taxon>Lachnospiraceae</taxon>
        <taxon>Ohessyouella</taxon>
    </lineage>
</organism>
<dbReference type="Pfam" id="PF15580">
    <property type="entry name" value="Imm53"/>
    <property type="match status" value="1"/>
</dbReference>
<comment type="caution">
    <text evidence="1">The sequence shown here is derived from an EMBL/GenBank/DDBJ whole genome shotgun (WGS) entry which is preliminary data.</text>
</comment>